<accession>A0A1J7CCG5</accession>
<gene>
    <name evidence="1" type="ORF">BKM63_04605</name>
</gene>
<keyword evidence="2" id="KW-1185">Reference proteome</keyword>
<evidence type="ECO:0000313" key="2">
    <source>
        <dbReference type="Proteomes" id="UP000182826"/>
    </source>
</evidence>
<protein>
    <submittedName>
        <fullName evidence="1">Uncharacterized protein</fullName>
    </submittedName>
</protein>
<organism evidence="1 2">
    <name type="scientific">Flavobacterium johnsoniae</name>
    <name type="common">Cytophaga johnsonae</name>
    <dbReference type="NCBI Taxonomy" id="986"/>
    <lineage>
        <taxon>Bacteria</taxon>
        <taxon>Pseudomonadati</taxon>
        <taxon>Bacteroidota</taxon>
        <taxon>Flavobacteriia</taxon>
        <taxon>Flavobacteriales</taxon>
        <taxon>Flavobacteriaceae</taxon>
        <taxon>Flavobacterium</taxon>
    </lineage>
</organism>
<reference evidence="1 2" key="1">
    <citation type="submission" date="2016-10" db="EMBL/GenBank/DDBJ databases">
        <title>Draft Genome Sequence of Rhizobacteria Flavobacterium johnsoniae CI04.</title>
        <authorList>
            <person name="Bravo J.I."/>
            <person name="Lozano G.L."/>
            <person name="Handelsman J."/>
        </authorList>
    </citation>
    <scope>NUCLEOTIDE SEQUENCE [LARGE SCALE GENOMIC DNA]</scope>
    <source>
        <strain evidence="1 2">CI04</strain>
    </source>
</reference>
<dbReference type="AlphaFoldDB" id="A0A1J7CCG5"/>
<evidence type="ECO:0000313" key="1">
    <source>
        <dbReference type="EMBL" id="OIV43489.1"/>
    </source>
</evidence>
<proteinExistence type="predicted"/>
<comment type="caution">
    <text evidence="1">The sequence shown here is derived from an EMBL/GenBank/DDBJ whole genome shotgun (WGS) entry which is preliminary data.</text>
</comment>
<dbReference type="EMBL" id="MLFK01000002">
    <property type="protein sequence ID" value="OIV43489.1"/>
    <property type="molecule type" value="Genomic_DNA"/>
</dbReference>
<dbReference type="Proteomes" id="UP000182826">
    <property type="component" value="Unassembled WGS sequence"/>
</dbReference>
<sequence length="81" mass="9872">MSQVRFAGFSVIPKINNYNTNKKEVNYHKFKIRSFYCKYLFKNNLYFYQSGIRKTYRVGKSKNKLTHEKIPKTIKRRIKNN</sequence>
<name>A0A1J7CCG5_FLAJO</name>